<dbReference type="InterPro" id="IPR036610">
    <property type="entry name" value="PEBP-like_sf"/>
</dbReference>
<dbReference type="Proteomes" id="UP000799777">
    <property type="component" value="Unassembled WGS sequence"/>
</dbReference>
<keyword evidence="1" id="KW-1133">Transmembrane helix</keyword>
<dbReference type="AlphaFoldDB" id="A0A9P4LHL9"/>
<sequence length="204" mass="21406">MENAPNLSTPSWSSSGGSGLLIMLDLDTPYDNTRVSSLHWLVTDVTLANNVVSPTAQNPGQLNKPSSRVSYQMPEPPIGDVAHTYAFYLFAPTPASFTIPSSYSKLADSRTPFNLTRFLADCGLDQQSVVARNDFRVRNLAGTPTGSFPPPRASKTVLALSSAAAPSQTGAVSQGVSTNLGVVGQGILGSMAAVLTVFSAFIIV</sequence>
<proteinExistence type="predicted"/>
<dbReference type="EMBL" id="ML978287">
    <property type="protein sequence ID" value="KAF2024677.1"/>
    <property type="molecule type" value="Genomic_DNA"/>
</dbReference>
<evidence type="ECO:0000313" key="2">
    <source>
        <dbReference type="EMBL" id="KAF2024677.1"/>
    </source>
</evidence>
<organism evidence="2 3">
    <name type="scientific">Setomelanomma holmii</name>
    <dbReference type="NCBI Taxonomy" id="210430"/>
    <lineage>
        <taxon>Eukaryota</taxon>
        <taxon>Fungi</taxon>
        <taxon>Dikarya</taxon>
        <taxon>Ascomycota</taxon>
        <taxon>Pezizomycotina</taxon>
        <taxon>Dothideomycetes</taxon>
        <taxon>Pleosporomycetidae</taxon>
        <taxon>Pleosporales</taxon>
        <taxon>Pleosporineae</taxon>
        <taxon>Phaeosphaeriaceae</taxon>
        <taxon>Setomelanomma</taxon>
    </lineage>
</organism>
<dbReference type="SUPFAM" id="SSF49777">
    <property type="entry name" value="PEBP-like"/>
    <property type="match status" value="1"/>
</dbReference>
<dbReference type="InterPro" id="IPR008914">
    <property type="entry name" value="PEBP"/>
</dbReference>
<dbReference type="OrthoDB" id="2506647at2759"/>
<keyword evidence="3" id="KW-1185">Reference proteome</keyword>
<feature type="transmembrane region" description="Helical" evidence="1">
    <location>
        <begin position="182"/>
        <end position="203"/>
    </location>
</feature>
<accession>A0A9P4LHL9</accession>
<reference evidence="2" key="1">
    <citation type="journal article" date="2020" name="Stud. Mycol.">
        <title>101 Dothideomycetes genomes: a test case for predicting lifestyles and emergence of pathogens.</title>
        <authorList>
            <person name="Haridas S."/>
            <person name="Albert R."/>
            <person name="Binder M."/>
            <person name="Bloem J."/>
            <person name="Labutti K."/>
            <person name="Salamov A."/>
            <person name="Andreopoulos B."/>
            <person name="Baker S."/>
            <person name="Barry K."/>
            <person name="Bills G."/>
            <person name="Bluhm B."/>
            <person name="Cannon C."/>
            <person name="Castanera R."/>
            <person name="Culley D."/>
            <person name="Daum C."/>
            <person name="Ezra D."/>
            <person name="Gonzalez J."/>
            <person name="Henrissat B."/>
            <person name="Kuo A."/>
            <person name="Liang C."/>
            <person name="Lipzen A."/>
            <person name="Lutzoni F."/>
            <person name="Magnuson J."/>
            <person name="Mondo S."/>
            <person name="Nolan M."/>
            <person name="Ohm R."/>
            <person name="Pangilinan J."/>
            <person name="Park H.-J."/>
            <person name="Ramirez L."/>
            <person name="Alfaro M."/>
            <person name="Sun H."/>
            <person name="Tritt A."/>
            <person name="Yoshinaga Y."/>
            <person name="Zwiers L.-H."/>
            <person name="Turgeon B."/>
            <person name="Goodwin S."/>
            <person name="Spatafora J."/>
            <person name="Crous P."/>
            <person name="Grigoriev I."/>
        </authorList>
    </citation>
    <scope>NUCLEOTIDE SEQUENCE</scope>
    <source>
        <strain evidence="2">CBS 110217</strain>
    </source>
</reference>
<protein>
    <recommendedName>
        <fullName evidence="4">PEBP-like protein</fullName>
    </recommendedName>
</protein>
<evidence type="ECO:0000313" key="3">
    <source>
        <dbReference type="Proteomes" id="UP000799777"/>
    </source>
</evidence>
<evidence type="ECO:0000256" key="1">
    <source>
        <dbReference type="SAM" id="Phobius"/>
    </source>
</evidence>
<dbReference type="Pfam" id="PF01161">
    <property type="entry name" value="PBP"/>
    <property type="match status" value="1"/>
</dbReference>
<dbReference type="Gene3D" id="3.90.280.10">
    <property type="entry name" value="PEBP-like"/>
    <property type="match status" value="1"/>
</dbReference>
<keyword evidence="1" id="KW-0472">Membrane</keyword>
<name>A0A9P4LHL9_9PLEO</name>
<comment type="caution">
    <text evidence="2">The sequence shown here is derived from an EMBL/GenBank/DDBJ whole genome shotgun (WGS) entry which is preliminary data.</text>
</comment>
<evidence type="ECO:0008006" key="4">
    <source>
        <dbReference type="Google" id="ProtNLM"/>
    </source>
</evidence>
<gene>
    <name evidence="2" type="ORF">EK21DRAFT_78158</name>
</gene>
<keyword evidence="1" id="KW-0812">Transmembrane</keyword>